<reference evidence="1" key="1">
    <citation type="submission" date="2021-03" db="EMBL/GenBank/DDBJ databases">
        <title>Draft genome sequence of rust myrtle Austropuccinia psidii MF-1, a brazilian biotype.</title>
        <authorList>
            <person name="Quecine M.C."/>
            <person name="Pachon D.M.R."/>
            <person name="Bonatelli M.L."/>
            <person name="Correr F.H."/>
            <person name="Franceschini L.M."/>
            <person name="Leite T.F."/>
            <person name="Margarido G.R.A."/>
            <person name="Almeida C.A."/>
            <person name="Ferrarezi J.A."/>
            <person name="Labate C.A."/>
        </authorList>
    </citation>
    <scope>NUCLEOTIDE SEQUENCE</scope>
    <source>
        <strain evidence="1">MF-1</strain>
    </source>
</reference>
<accession>A0A9Q3E2U1</accession>
<organism evidence="1 2">
    <name type="scientific">Austropuccinia psidii MF-1</name>
    <dbReference type="NCBI Taxonomy" id="1389203"/>
    <lineage>
        <taxon>Eukaryota</taxon>
        <taxon>Fungi</taxon>
        <taxon>Dikarya</taxon>
        <taxon>Basidiomycota</taxon>
        <taxon>Pucciniomycotina</taxon>
        <taxon>Pucciniomycetes</taxon>
        <taxon>Pucciniales</taxon>
        <taxon>Sphaerophragmiaceae</taxon>
        <taxon>Austropuccinia</taxon>
    </lineage>
</organism>
<comment type="caution">
    <text evidence="1">The sequence shown here is derived from an EMBL/GenBank/DDBJ whole genome shotgun (WGS) entry which is preliminary data.</text>
</comment>
<dbReference type="Proteomes" id="UP000765509">
    <property type="component" value="Unassembled WGS sequence"/>
</dbReference>
<name>A0A9Q3E2U1_9BASI</name>
<sequence length="169" mass="18910">MAQILTVGGVFPQRLTDLLPNTAFRGFLLCFCKIRSWDNVECSREWGTVPLPKRSNDEMISCTNMVNQPFSCVKSSCDKAATGVKFERCSIPRLTGTEKGKNVTAFVFSAYPSCAGIHVSNGTDPSGNHLYNAWCPWQKSTGQQDRPLCHTCFKESYKTMNDPYCYQVP</sequence>
<evidence type="ECO:0000313" key="2">
    <source>
        <dbReference type="Proteomes" id="UP000765509"/>
    </source>
</evidence>
<dbReference type="EMBL" id="AVOT02022109">
    <property type="protein sequence ID" value="MBW0511288.1"/>
    <property type="molecule type" value="Genomic_DNA"/>
</dbReference>
<proteinExistence type="predicted"/>
<evidence type="ECO:0000313" key="1">
    <source>
        <dbReference type="EMBL" id="MBW0511288.1"/>
    </source>
</evidence>
<protein>
    <submittedName>
        <fullName evidence="1">Uncharacterized protein</fullName>
    </submittedName>
</protein>
<gene>
    <name evidence="1" type="ORF">O181_051003</name>
</gene>
<keyword evidence="2" id="KW-1185">Reference proteome</keyword>
<dbReference type="AlphaFoldDB" id="A0A9Q3E2U1"/>